<evidence type="ECO:0000313" key="2">
    <source>
        <dbReference type="Proteomes" id="UP000244937"/>
    </source>
</evidence>
<name>A0A2S1SG37_9FLAO</name>
<dbReference type="KEGG" id="fpal:HYN49_05030"/>
<dbReference type="Gene3D" id="2.130.10.10">
    <property type="entry name" value="YVTN repeat-like/Quinoprotein amine dehydrogenase"/>
    <property type="match status" value="1"/>
</dbReference>
<reference evidence="1 2" key="1">
    <citation type="submission" date="2018-05" db="EMBL/GenBank/DDBJ databases">
        <title>Genome sequencing of Flavobacterium sp. HYN0049.</title>
        <authorList>
            <person name="Yi H."/>
            <person name="Baek C."/>
        </authorList>
    </citation>
    <scope>NUCLEOTIDE SEQUENCE [LARGE SCALE GENOMIC DNA]</scope>
    <source>
        <strain evidence="1 2">HYN0049</strain>
    </source>
</reference>
<evidence type="ECO:0000313" key="1">
    <source>
        <dbReference type="EMBL" id="AWI25312.1"/>
    </source>
</evidence>
<keyword evidence="2" id="KW-1185">Reference proteome</keyword>
<dbReference type="SUPFAM" id="SSF50998">
    <property type="entry name" value="Quinoprotein alcohol dehydrogenase-like"/>
    <property type="match status" value="1"/>
</dbReference>
<proteinExistence type="predicted"/>
<dbReference type="OrthoDB" id="725093at2"/>
<dbReference type="EMBL" id="CP029187">
    <property type="protein sequence ID" value="AWI25312.1"/>
    <property type="molecule type" value="Genomic_DNA"/>
</dbReference>
<protein>
    <submittedName>
        <fullName evidence="1">Uncharacterized protein</fullName>
    </submittedName>
</protein>
<gene>
    <name evidence="1" type="ORF">HYN49_05030</name>
</gene>
<organism evidence="1 2">
    <name type="scientific">Flavobacterium pallidum</name>
    <dbReference type="NCBI Taxonomy" id="2172098"/>
    <lineage>
        <taxon>Bacteria</taxon>
        <taxon>Pseudomonadati</taxon>
        <taxon>Bacteroidota</taxon>
        <taxon>Flavobacteriia</taxon>
        <taxon>Flavobacteriales</taxon>
        <taxon>Flavobacteriaceae</taxon>
        <taxon>Flavobacterium</taxon>
    </lineage>
</organism>
<dbReference type="Proteomes" id="UP000244937">
    <property type="component" value="Chromosome"/>
</dbReference>
<dbReference type="RefSeq" id="WP_108903106.1">
    <property type="nucleotide sequence ID" value="NZ_CP029187.1"/>
</dbReference>
<sequence length="627" mass="70038">MKKITAYCILLVSISIYSQRKPDSSVTLENNLKEVYFNDFSGIPVVQTNKELIGIDPYQSKVIWRQPMGSLGSLSAFGGDGGSVVNNIADTPFIILEYKTLIDTRNGNILLKGNKIETFELLPDFYAVLVMTKGEKGEKNLSLLDMRSSKVLWTTPLKIKTSLMDKAMALSADNPPESFRNLIFTKDYKIALMYGKSIIMIDGNNGKVLMNENMKSGLLFTDSQSKNLFIVDGTKGIVAELGTFGDGITLYDFNTGKENGKIKLADKFAWVEDIDGKLFIKSKGSIAAYDYGGKKIWKDNFQAKVIYDIEKTADGYMVYYGAERMLLDNEGKKVWKKGEAVVSNYEQEDYDFLESQGYVKYPYEAGNLYITSQVIRYIDNKDKAKSFRRTISYSTNLVAYDEVSKSVLVVECGTGRESLYLYNPDKGLLPKTGQSLNIKKPGYLNVFEKSATGYFISNPWEYVILDEKGKITAQKYYSTPGETGRQLMNVASGILDVASAASTVDGAADVVAGSPSALGSQYGVPGTSTAQVEKGAKKLERAAYYAEAADMLYNPERLNSFTMNSNYAFYFTKDKAGNKFLVQVEKTSGKEIDKLKFENNSPKYIIDNEENRVFYINKNNLDIFQIK</sequence>
<dbReference type="InterPro" id="IPR011047">
    <property type="entry name" value="Quinoprotein_ADH-like_sf"/>
</dbReference>
<dbReference type="AlphaFoldDB" id="A0A2S1SG37"/>
<accession>A0A2S1SG37</accession>
<dbReference type="InterPro" id="IPR015943">
    <property type="entry name" value="WD40/YVTN_repeat-like_dom_sf"/>
</dbReference>